<feature type="transmembrane region" description="Helical" evidence="1">
    <location>
        <begin position="363"/>
        <end position="385"/>
    </location>
</feature>
<dbReference type="InterPro" id="IPR052529">
    <property type="entry name" value="Bact_Transport_Assoc"/>
</dbReference>
<dbReference type="PANTHER" id="PTHR30590:SF2">
    <property type="entry name" value="INNER MEMBRANE PROTEIN"/>
    <property type="match status" value="1"/>
</dbReference>
<dbReference type="InterPro" id="IPR007349">
    <property type="entry name" value="DUF418"/>
</dbReference>
<accession>A0AAW9SVD7</accession>
<dbReference type="RefSeq" id="WP_347658634.1">
    <property type="nucleotide sequence ID" value="NZ_JASOOY020000021.1"/>
</dbReference>
<feature type="transmembrane region" description="Helical" evidence="1">
    <location>
        <begin position="21"/>
        <end position="42"/>
    </location>
</feature>
<name>A0AAW9SVD7_CORAY</name>
<reference evidence="3" key="2">
    <citation type="submission" date="2024-05" db="EMBL/GenBank/DDBJ databases">
        <authorList>
            <person name="Wolfe A."/>
        </authorList>
    </citation>
    <scope>NUCLEOTIDE SEQUENCE</scope>
    <source>
        <strain evidence="3">UMB1064</strain>
    </source>
</reference>
<organism evidence="3 4">
    <name type="scientific">Corynebacterium amycolatum</name>
    <dbReference type="NCBI Taxonomy" id="43765"/>
    <lineage>
        <taxon>Bacteria</taxon>
        <taxon>Bacillati</taxon>
        <taxon>Actinomycetota</taxon>
        <taxon>Actinomycetes</taxon>
        <taxon>Mycobacteriales</taxon>
        <taxon>Corynebacteriaceae</taxon>
        <taxon>Corynebacterium</taxon>
    </lineage>
</organism>
<evidence type="ECO:0000256" key="1">
    <source>
        <dbReference type="SAM" id="Phobius"/>
    </source>
</evidence>
<dbReference type="AlphaFoldDB" id="A0AAW9SVD7"/>
<feature type="transmembrane region" description="Helical" evidence="1">
    <location>
        <begin position="76"/>
        <end position="96"/>
    </location>
</feature>
<protein>
    <submittedName>
        <fullName evidence="3">DUF418 domain-containing protein</fullName>
    </submittedName>
</protein>
<feature type="transmembrane region" description="Helical" evidence="1">
    <location>
        <begin position="156"/>
        <end position="179"/>
    </location>
</feature>
<feature type="transmembrane region" description="Helical" evidence="1">
    <location>
        <begin position="132"/>
        <end position="149"/>
    </location>
</feature>
<feature type="transmembrane region" description="Helical" evidence="1">
    <location>
        <begin position="212"/>
        <end position="236"/>
    </location>
</feature>
<gene>
    <name evidence="3" type="ORF">QP460_006825</name>
</gene>
<reference evidence="3" key="1">
    <citation type="submission" date="2023-05" db="EMBL/GenBank/DDBJ databases">
        <authorList>
            <person name="Du J."/>
        </authorList>
    </citation>
    <scope>NUCLEOTIDE SEQUENCE</scope>
    <source>
        <strain evidence="3">UMB1064</strain>
    </source>
</reference>
<evidence type="ECO:0000313" key="3">
    <source>
        <dbReference type="EMBL" id="MEO3717299.1"/>
    </source>
</evidence>
<feature type="transmembrane region" description="Helical" evidence="1">
    <location>
        <begin position="285"/>
        <end position="310"/>
    </location>
</feature>
<feature type="transmembrane region" description="Helical" evidence="1">
    <location>
        <begin position="108"/>
        <end position="126"/>
    </location>
</feature>
<feature type="domain" description="DUF418" evidence="2">
    <location>
        <begin position="238"/>
        <end position="405"/>
    </location>
</feature>
<comment type="caution">
    <text evidence="3">The sequence shown here is derived from an EMBL/GenBank/DDBJ whole genome shotgun (WGS) entry which is preliminary data.</text>
</comment>
<dbReference type="Pfam" id="PF04235">
    <property type="entry name" value="DUF418"/>
    <property type="match status" value="1"/>
</dbReference>
<evidence type="ECO:0000259" key="2">
    <source>
        <dbReference type="Pfam" id="PF04235"/>
    </source>
</evidence>
<feature type="transmembrane region" description="Helical" evidence="1">
    <location>
        <begin position="256"/>
        <end position="279"/>
    </location>
</feature>
<sequence>MTDSRSSSSTNPRPRMLVPDAARGFALLGIAIANIATAWLVASPELPGAFFGGVINDSIADKATVLFTAVTAHNRGLPMFATLLGFGVGLIVRSLARRSFPRSRARVVVVKRYAFLGLFGIAHMLFLFFGDIMFLYGICGIILGLLMGLSNKVLTILAWIALTINAALSLLFLGFVIAMPDAEVVGSDMSEFVNGGAIETSYLDMLAANLQVLTMSITTLPLQLFLYLPVMMIGFVWARKGVLDDVDAHRPLLIRWLVVAVIVAFGIGIPMGLAAIGVLPAGQHMAFLVINNFAGVFAGPGILAGLALALQPLQRRLNEGAAIPGWLVPIVALGKRSMTGYLMQSVIFFVLVYPFMLDIPRNMGAFVQTLIAVGVWLVTLLAAWAMERRGMQGPFEKVHRRLSYGPTMRAEVAGVGGPKPTPQEAPGAAGA</sequence>
<evidence type="ECO:0000313" key="4">
    <source>
        <dbReference type="Proteomes" id="UP001223646"/>
    </source>
</evidence>
<dbReference type="EMBL" id="JASOOY020000021">
    <property type="protein sequence ID" value="MEO3717299.1"/>
    <property type="molecule type" value="Genomic_DNA"/>
</dbReference>
<keyword evidence="1" id="KW-0812">Transmembrane</keyword>
<dbReference type="Proteomes" id="UP001223646">
    <property type="component" value="Unassembled WGS sequence"/>
</dbReference>
<keyword evidence="1" id="KW-1133">Transmembrane helix</keyword>
<dbReference type="PANTHER" id="PTHR30590">
    <property type="entry name" value="INNER MEMBRANE PROTEIN"/>
    <property type="match status" value="1"/>
</dbReference>
<keyword evidence="1" id="KW-0472">Membrane</keyword>
<feature type="transmembrane region" description="Helical" evidence="1">
    <location>
        <begin position="340"/>
        <end position="357"/>
    </location>
</feature>
<proteinExistence type="predicted"/>